<organism evidence="6 7">
    <name type="scientific">Adineta ricciae</name>
    <name type="common">Rotifer</name>
    <dbReference type="NCBI Taxonomy" id="249248"/>
    <lineage>
        <taxon>Eukaryota</taxon>
        <taxon>Metazoa</taxon>
        <taxon>Spiralia</taxon>
        <taxon>Gnathifera</taxon>
        <taxon>Rotifera</taxon>
        <taxon>Eurotatoria</taxon>
        <taxon>Bdelloidea</taxon>
        <taxon>Adinetida</taxon>
        <taxon>Adinetidae</taxon>
        <taxon>Adineta</taxon>
    </lineage>
</organism>
<dbReference type="GO" id="GO:0006397">
    <property type="term" value="P:mRNA processing"/>
    <property type="evidence" value="ECO:0007669"/>
    <property type="project" value="UniProtKB-KW"/>
</dbReference>
<evidence type="ECO:0000256" key="1">
    <source>
        <dbReference type="ARBA" id="ARBA00004496"/>
    </source>
</evidence>
<feature type="compositionally biased region" description="Polar residues" evidence="5">
    <location>
        <begin position="1"/>
        <end position="22"/>
    </location>
</feature>
<dbReference type="Gene3D" id="2.30.29.30">
    <property type="entry name" value="Pleckstrin-homology domain (PH domain)/Phosphotyrosine-binding domain (PTB)"/>
    <property type="match status" value="1"/>
</dbReference>
<evidence type="ECO:0000256" key="5">
    <source>
        <dbReference type="SAM" id="MobiDB-lite"/>
    </source>
</evidence>
<evidence type="ECO:0000313" key="6">
    <source>
        <dbReference type="EMBL" id="CAF1205718.1"/>
    </source>
</evidence>
<comment type="caution">
    <text evidence="6">The sequence shown here is derived from an EMBL/GenBank/DDBJ whole genome shotgun (WGS) entry which is preliminary data.</text>
</comment>
<proteinExistence type="inferred from homology"/>
<dbReference type="PANTHER" id="PTHR16290:SF0">
    <property type="entry name" value="DECAPPING PROTEIN 1, ISOFORM A"/>
    <property type="match status" value="1"/>
</dbReference>
<dbReference type="GO" id="GO:0000290">
    <property type="term" value="P:deadenylation-dependent decapping of nuclear-transcribed mRNA"/>
    <property type="evidence" value="ECO:0007669"/>
    <property type="project" value="InterPro"/>
</dbReference>
<feature type="region of interest" description="Disordered" evidence="5">
    <location>
        <begin position="1"/>
        <end position="24"/>
    </location>
</feature>
<name>A0A814WSP3_ADIRI</name>
<comment type="similarity">
    <text evidence="2">Belongs to the DCP1 family.</text>
</comment>
<dbReference type="Pfam" id="PF06058">
    <property type="entry name" value="DCP1"/>
    <property type="match status" value="1"/>
</dbReference>
<dbReference type="GO" id="GO:0008047">
    <property type="term" value="F:enzyme activator activity"/>
    <property type="evidence" value="ECO:0007669"/>
    <property type="project" value="InterPro"/>
</dbReference>
<reference evidence="6" key="1">
    <citation type="submission" date="2021-02" db="EMBL/GenBank/DDBJ databases">
        <authorList>
            <person name="Nowell W R."/>
        </authorList>
    </citation>
    <scope>NUCLEOTIDE SEQUENCE</scope>
</reference>
<dbReference type="GO" id="GO:0000932">
    <property type="term" value="C:P-body"/>
    <property type="evidence" value="ECO:0007669"/>
    <property type="project" value="TreeGrafter"/>
</dbReference>
<dbReference type="InterPro" id="IPR010334">
    <property type="entry name" value="Dcp1"/>
</dbReference>
<sequence length="405" mass="45994">MTTSISSLTNTNRASMMNSAADNNEEDQLNRINLQALQNRDPYISKIVDQAQRVCVYQFMAEKREWERRELEGTLFVYERICEPYHGFVILSTVSRETFVQIIKPSMEFKHSPNYEAFLQYKVDVGGNSITKSNSNSNFPPSDIYGIWFISKNDCPRVTECLICLTQKAKEYEQSKVEENQHSLPFQKQQDILSLLHNAKHKFQDSKPRQEINNSDIATAMPAALLRLFSTQETTIITQSSEDRGEELKKTLGISVKSALSVTELEKQLLQPSVSQEANNDKLLCTMPKNQVLTPLQPITGSTHSNNSQPNPFNNVDTISTGRLMTPAEFQALQTTPSPVPIVLGSNDLLSSHCYQQPQSPSVNQFSKDNLRQLLVDILQNDEDFVTGLHNAYIEKQIHLRRLYS</sequence>
<dbReference type="GO" id="GO:0003729">
    <property type="term" value="F:mRNA binding"/>
    <property type="evidence" value="ECO:0007669"/>
    <property type="project" value="TreeGrafter"/>
</dbReference>
<dbReference type="PANTHER" id="PTHR16290">
    <property type="entry name" value="TRANSCRIPTION FACTOR SMIF DECAPPING ENZYME DCP1"/>
    <property type="match status" value="1"/>
</dbReference>
<dbReference type="Gene3D" id="6.10.140.2030">
    <property type="match status" value="1"/>
</dbReference>
<evidence type="ECO:0000256" key="3">
    <source>
        <dbReference type="ARBA" id="ARBA00022490"/>
    </source>
</evidence>
<protein>
    <submittedName>
        <fullName evidence="6">Uncharacterized protein</fullName>
    </submittedName>
</protein>
<dbReference type="InterPro" id="IPR011993">
    <property type="entry name" value="PH-like_dom_sf"/>
</dbReference>
<dbReference type="EMBL" id="CAJNOJ010000151">
    <property type="protein sequence ID" value="CAF1205718.1"/>
    <property type="molecule type" value="Genomic_DNA"/>
</dbReference>
<evidence type="ECO:0000313" key="7">
    <source>
        <dbReference type="Proteomes" id="UP000663852"/>
    </source>
</evidence>
<keyword evidence="3" id="KW-0963">Cytoplasm</keyword>
<dbReference type="GO" id="GO:0031087">
    <property type="term" value="P:deadenylation-independent decapping of nuclear-transcribed mRNA"/>
    <property type="evidence" value="ECO:0007669"/>
    <property type="project" value="TreeGrafter"/>
</dbReference>
<evidence type="ECO:0000256" key="4">
    <source>
        <dbReference type="ARBA" id="ARBA00022664"/>
    </source>
</evidence>
<accession>A0A814WSP3</accession>
<dbReference type="Proteomes" id="UP000663852">
    <property type="component" value="Unassembled WGS sequence"/>
</dbReference>
<gene>
    <name evidence="6" type="ORF">EDS130_LOCUS25615</name>
</gene>
<dbReference type="CDD" id="cd09804">
    <property type="entry name" value="Dcp1"/>
    <property type="match status" value="1"/>
</dbReference>
<evidence type="ECO:0000256" key="2">
    <source>
        <dbReference type="ARBA" id="ARBA00008778"/>
    </source>
</evidence>
<dbReference type="AlphaFoldDB" id="A0A814WSP3"/>
<comment type="subcellular location">
    <subcellularLocation>
        <location evidence="1">Cytoplasm</location>
    </subcellularLocation>
</comment>
<dbReference type="SUPFAM" id="SSF50729">
    <property type="entry name" value="PH domain-like"/>
    <property type="match status" value="1"/>
</dbReference>
<keyword evidence="4" id="KW-0507">mRNA processing</keyword>
<dbReference type="OrthoDB" id="440673at2759"/>